<dbReference type="EMBL" id="AWWV01011172">
    <property type="protein sequence ID" value="OMO73673.1"/>
    <property type="molecule type" value="Genomic_DNA"/>
</dbReference>
<feature type="region of interest" description="Disordered" evidence="1">
    <location>
        <begin position="17"/>
        <end position="43"/>
    </location>
</feature>
<keyword evidence="3" id="KW-1185">Reference proteome</keyword>
<name>A0A1R3HTI3_COCAP</name>
<comment type="caution">
    <text evidence="2">The sequence shown here is derived from an EMBL/GenBank/DDBJ whole genome shotgun (WGS) entry which is preliminary data.</text>
</comment>
<feature type="compositionally biased region" description="Basic and acidic residues" evidence="1">
    <location>
        <begin position="28"/>
        <end position="43"/>
    </location>
</feature>
<evidence type="ECO:0000256" key="1">
    <source>
        <dbReference type="SAM" id="MobiDB-lite"/>
    </source>
</evidence>
<dbReference type="Gramene" id="OMO73673">
    <property type="protein sequence ID" value="OMO73673"/>
    <property type="gene ID" value="CCACVL1_17185"/>
</dbReference>
<gene>
    <name evidence="2" type="ORF">CCACVL1_17185</name>
</gene>
<evidence type="ECO:0000313" key="3">
    <source>
        <dbReference type="Proteomes" id="UP000188268"/>
    </source>
</evidence>
<dbReference type="AlphaFoldDB" id="A0A1R3HTI3"/>
<accession>A0A1R3HTI3</accession>
<organism evidence="2 3">
    <name type="scientific">Corchorus capsularis</name>
    <name type="common">Jute</name>
    <dbReference type="NCBI Taxonomy" id="210143"/>
    <lineage>
        <taxon>Eukaryota</taxon>
        <taxon>Viridiplantae</taxon>
        <taxon>Streptophyta</taxon>
        <taxon>Embryophyta</taxon>
        <taxon>Tracheophyta</taxon>
        <taxon>Spermatophyta</taxon>
        <taxon>Magnoliopsida</taxon>
        <taxon>eudicotyledons</taxon>
        <taxon>Gunneridae</taxon>
        <taxon>Pentapetalae</taxon>
        <taxon>rosids</taxon>
        <taxon>malvids</taxon>
        <taxon>Malvales</taxon>
        <taxon>Malvaceae</taxon>
        <taxon>Grewioideae</taxon>
        <taxon>Apeibeae</taxon>
        <taxon>Corchorus</taxon>
    </lineage>
</organism>
<reference evidence="2 3" key="1">
    <citation type="submission" date="2013-09" db="EMBL/GenBank/DDBJ databases">
        <title>Corchorus capsularis genome sequencing.</title>
        <authorList>
            <person name="Alam M."/>
            <person name="Haque M.S."/>
            <person name="Islam M.S."/>
            <person name="Emdad E.M."/>
            <person name="Islam M.M."/>
            <person name="Ahmed B."/>
            <person name="Halim A."/>
            <person name="Hossen Q.M.M."/>
            <person name="Hossain M.Z."/>
            <person name="Ahmed R."/>
            <person name="Khan M.M."/>
            <person name="Islam R."/>
            <person name="Rashid M.M."/>
            <person name="Khan S.A."/>
            <person name="Rahman M.S."/>
            <person name="Alam M."/>
        </authorList>
    </citation>
    <scope>NUCLEOTIDE SEQUENCE [LARGE SCALE GENOMIC DNA]</scope>
    <source>
        <strain evidence="3">cv. CVL-1</strain>
        <tissue evidence="2">Whole seedling</tissue>
    </source>
</reference>
<sequence>MAIKVEVNDLNKKAKVVNDFQKKRQRSHDKPKVKLDVPQSKDQ</sequence>
<proteinExistence type="predicted"/>
<protein>
    <submittedName>
        <fullName evidence="2">Uncharacterized protein</fullName>
    </submittedName>
</protein>
<evidence type="ECO:0000313" key="2">
    <source>
        <dbReference type="EMBL" id="OMO73673.1"/>
    </source>
</evidence>
<dbReference type="Proteomes" id="UP000188268">
    <property type="component" value="Unassembled WGS sequence"/>
</dbReference>